<feature type="compositionally biased region" description="Basic and acidic residues" evidence="1">
    <location>
        <begin position="527"/>
        <end position="536"/>
    </location>
</feature>
<feature type="compositionally biased region" description="Acidic residues" evidence="1">
    <location>
        <begin position="770"/>
        <end position="779"/>
    </location>
</feature>
<keyword evidence="4" id="KW-1185">Reference proteome</keyword>
<feature type="compositionally biased region" description="Polar residues" evidence="1">
    <location>
        <begin position="392"/>
        <end position="407"/>
    </location>
</feature>
<feature type="compositionally biased region" description="Polar residues" evidence="1">
    <location>
        <begin position="363"/>
        <end position="373"/>
    </location>
</feature>
<sequence length="997" mass="103905">MNPLDAADIDLICNLALAICLIYFILVNVEYDRILIANMADTARPQTPSRKLFKPSLKTRTPPVRKQPALASTPRSAQSTGKSDSPSPSLFRRSSGTTPKLVRKASSHVSTTPSKPAFEDITTSTPLAPLTSKLDVPEGSIPEYAASDTTGDTPIGLIDNDVLTPTDTFSRSTDAPKALSREVSEPPAGSPKPDSTLTGSLNEDSETVTPASNEVPKQAPEPEAGPQQASKQSDSLTDVAPALPSALNDTTKEELPSASSPVNELSNPTDLAKYFLDHGNSEMSEFVTALLSPQEDSASTAVNALNSATSKGKDISDKVIDLATGQSSTPQLQQQQQQQADISSPSDESTPEPADAAQGVAQALQNVANQVSDSIRRVPEVSHNPEEELPTGSRSTSKTPDATQGAQESPREVAEALQKLANHVSHSVSGFPEVSRKPTEELPTSDDLVSNPTSKPQGATESLQDATDGIHDSTVSGFPDVSRNPITELPNNDELVATPTSKPQDVSQVADQTTNNSSEAISGFPDLSRDPVKELPTDDGLIMDPSNKVRDATGSVPPSVSETQEEAQATASGIQKNDANGPKDVPQSATQAPGTPGDTVSHKVGVPDTEGISQGKDVTGDGSGKPLDIQDSIPSSAGDTGNEVGNLPIGASNGDVVSEATQNPSALKETARSTPQGPEGSVRSTMAEAEADVAAKPPQNPAGSSAANQSPSTPGGIQATANNMGKPAQVNRRVEIPLPRPEKPSRPKSNMNMSEVDGLRGTDNLPNVNELDDPPEEFLDPSVHSPQQPSANISPVPKISGITPITSQPPPDLARLANGLGGHSIDDVGNIVDGSGKVLGHATGDLPSMIGKKVADNGEVYGDNGELIGFVTENFTGHPPPEAPKGNTSKETALPGGLKVDMDGNILDSSGNIIGKLNNKPGGSSKALAPYNGDSQDGPKTGTQKEEEKPEGEKPRARFEEGGIPADIFLDVKSTPDGIQLTIRIPTIFKQETRQTA</sequence>
<reference evidence="3 4" key="1">
    <citation type="submission" date="2024-02" db="EMBL/GenBank/DDBJ databases">
        <title>First draft genome assembly of two strains of Seiridium cardinale.</title>
        <authorList>
            <person name="Emiliani G."/>
            <person name="Scali E."/>
        </authorList>
    </citation>
    <scope>NUCLEOTIDE SEQUENCE [LARGE SCALE GENOMIC DNA]</scope>
    <source>
        <strain evidence="3 4">BM-138-000479</strain>
    </source>
</reference>
<keyword evidence="2" id="KW-0812">Transmembrane</keyword>
<dbReference type="Proteomes" id="UP001465668">
    <property type="component" value="Unassembled WGS sequence"/>
</dbReference>
<feature type="compositionally biased region" description="Polar residues" evidence="1">
    <location>
        <begin position="556"/>
        <end position="578"/>
    </location>
</feature>
<organism evidence="3 4">
    <name type="scientific">Seiridium cardinale</name>
    <dbReference type="NCBI Taxonomy" id="138064"/>
    <lineage>
        <taxon>Eukaryota</taxon>
        <taxon>Fungi</taxon>
        <taxon>Dikarya</taxon>
        <taxon>Ascomycota</taxon>
        <taxon>Pezizomycotina</taxon>
        <taxon>Sordariomycetes</taxon>
        <taxon>Xylariomycetidae</taxon>
        <taxon>Amphisphaeriales</taxon>
        <taxon>Sporocadaceae</taxon>
        <taxon>Seiridium</taxon>
    </lineage>
</organism>
<feature type="compositionally biased region" description="Basic and acidic residues" evidence="1">
    <location>
        <begin position="374"/>
        <end position="386"/>
    </location>
</feature>
<feature type="compositionally biased region" description="Polar residues" evidence="1">
    <location>
        <begin position="498"/>
        <end position="520"/>
    </location>
</feature>
<dbReference type="EMBL" id="JARVKM010000109">
    <property type="protein sequence ID" value="KAK9769842.1"/>
    <property type="molecule type" value="Genomic_DNA"/>
</dbReference>
<feature type="region of interest" description="Disordered" evidence="1">
    <location>
        <begin position="875"/>
        <end position="902"/>
    </location>
</feature>
<feature type="region of interest" description="Disordered" evidence="1">
    <location>
        <begin position="295"/>
        <end position="818"/>
    </location>
</feature>
<feature type="region of interest" description="Disordered" evidence="1">
    <location>
        <begin position="45"/>
        <end position="268"/>
    </location>
</feature>
<name>A0ABR2X7W4_9PEZI</name>
<keyword evidence="2" id="KW-0472">Membrane</keyword>
<protein>
    <submittedName>
        <fullName evidence="3">Uncharacterized protein</fullName>
    </submittedName>
</protein>
<feature type="compositionally biased region" description="Polar residues" evidence="1">
    <location>
        <begin position="447"/>
        <end position="465"/>
    </location>
</feature>
<feature type="compositionally biased region" description="Polar residues" evidence="1">
    <location>
        <begin position="784"/>
        <end position="793"/>
    </location>
</feature>
<proteinExistence type="predicted"/>
<comment type="caution">
    <text evidence="3">The sequence shown here is derived from an EMBL/GenBank/DDBJ whole genome shotgun (WGS) entry which is preliminary data.</text>
</comment>
<feature type="compositionally biased region" description="Basic and acidic residues" evidence="1">
    <location>
        <begin position="311"/>
        <end position="320"/>
    </location>
</feature>
<feature type="transmembrane region" description="Helical" evidence="2">
    <location>
        <begin position="12"/>
        <end position="29"/>
    </location>
</feature>
<feature type="compositionally biased region" description="Polar residues" evidence="1">
    <location>
        <begin position="295"/>
        <end position="310"/>
    </location>
</feature>
<keyword evidence="2" id="KW-1133">Transmembrane helix</keyword>
<feature type="compositionally biased region" description="Polar residues" evidence="1">
    <location>
        <begin position="73"/>
        <end position="98"/>
    </location>
</feature>
<evidence type="ECO:0000256" key="1">
    <source>
        <dbReference type="SAM" id="MobiDB-lite"/>
    </source>
</evidence>
<dbReference type="InterPro" id="IPR022124">
    <property type="entry name" value="DUF3659"/>
</dbReference>
<evidence type="ECO:0000256" key="2">
    <source>
        <dbReference type="SAM" id="Phobius"/>
    </source>
</evidence>
<feature type="compositionally biased region" description="Polar residues" evidence="1">
    <location>
        <begin position="227"/>
        <end position="236"/>
    </location>
</feature>
<feature type="compositionally biased region" description="Basic and acidic residues" evidence="1">
    <location>
        <begin position="732"/>
        <end position="745"/>
    </location>
</feature>
<feature type="compositionally biased region" description="Basic and acidic residues" evidence="1">
    <location>
        <begin position="943"/>
        <end position="961"/>
    </location>
</feature>
<feature type="compositionally biased region" description="Polar residues" evidence="1">
    <location>
        <begin position="163"/>
        <end position="173"/>
    </location>
</feature>
<feature type="region of interest" description="Disordered" evidence="1">
    <location>
        <begin position="917"/>
        <end position="963"/>
    </location>
</feature>
<dbReference type="Pfam" id="PF12396">
    <property type="entry name" value="DUF3659"/>
    <property type="match status" value="1"/>
</dbReference>
<feature type="compositionally biased region" description="Polar residues" evidence="1">
    <location>
        <begin position="193"/>
        <end position="212"/>
    </location>
</feature>
<evidence type="ECO:0000313" key="4">
    <source>
        <dbReference type="Proteomes" id="UP001465668"/>
    </source>
</evidence>
<accession>A0ABR2X7W4</accession>
<feature type="compositionally biased region" description="Polar residues" evidence="1">
    <location>
        <begin position="701"/>
        <end position="723"/>
    </location>
</feature>
<evidence type="ECO:0000313" key="3">
    <source>
        <dbReference type="EMBL" id="KAK9769842.1"/>
    </source>
</evidence>
<gene>
    <name evidence="3" type="ORF">SCAR479_13495</name>
</gene>
<feature type="compositionally biased region" description="Polar residues" evidence="1">
    <location>
        <begin position="257"/>
        <end position="268"/>
    </location>
</feature>